<proteinExistence type="predicted"/>
<reference evidence="2" key="1">
    <citation type="submission" date="2018-05" db="EMBL/GenBank/DDBJ databases">
        <authorList>
            <person name="Lanie J.A."/>
            <person name="Ng W.-L."/>
            <person name="Kazmierczak K.M."/>
            <person name="Andrzejewski T.M."/>
            <person name="Davidsen T.M."/>
            <person name="Wayne K.J."/>
            <person name="Tettelin H."/>
            <person name="Glass J.I."/>
            <person name="Rusch D."/>
            <person name="Podicherti R."/>
            <person name="Tsui H.-C.T."/>
            <person name="Winkler M.E."/>
        </authorList>
    </citation>
    <scope>NUCLEOTIDE SEQUENCE</scope>
</reference>
<dbReference type="EMBL" id="UINC01006992">
    <property type="protein sequence ID" value="SVA30826.1"/>
    <property type="molecule type" value="Genomic_DNA"/>
</dbReference>
<keyword evidence="1" id="KW-1133">Transmembrane helix</keyword>
<evidence type="ECO:0000256" key="1">
    <source>
        <dbReference type="SAM" id="Phobius"/>
    </source>
</evidence>
<sequence length="105" mass="11503">EVQVDLDKYQAMLTRIDELEDAAAAAPPPPPPKYQGVKDLAVAVDSWRIFPRIFITTYIYLLYYSAMWFMGLPAPTMEQAGLISVIVGAGAAWFGLYANTGSGKT</sequence>
<feature type="transmembrane region" description="Helical" evidence="1">
    <location>
        <begin position="80"/>
        <end position="98"/>
    </location>
</feature>
<evidence type="ECO:0000313" key="2">
    <source>
        <dbReference type="EMBL" id="SVA30826.1"/>
    </source>
</evidence>
<organism evidence="2">
    <name type="scientific">marine metagenome</name>
    <dbReference type="NCBI Taxonomy" id="408172"/>
    <lineage>
        <taxon>unclassified sequences</taxon>
        <taxon>metagenomes</taxon>
        <taxon>ecological metagenomes</taxon>
    </lineage>
</organism>
<feature type="transmembrane region" description="Helical" evidence="1">
    <location>
        <begin position="53"/>
        <end position="74"/>
    </location>
</feature>
<protein>
    <submittedName>
        <fullName evidence="2">Uncharacterized protein</fullName>
    </submittedName>
</protein>
<keyword evidence="1" id="KW-0472">Membrane</keyword>
<dbReference type="AlphaFoldDB" id="A0A381URQ0"/>
<keyword evidence="1" id="KW-0812">Transmembrane</keyword>
<feature type="non-terminal residue" evidence="2">
    <location>
        <position position="1"/>
    </location>
</feature>
<gene>
    <name evidence="2" type="ORF">METZ01_LOCUS83680</name>
</gene>
<accession>A0A381URQ0</accession>
<name>A0A381URQ0_9ZZZZ</name>